<comment type="caution">
    <text evidence="4">The sequence shown here is derived from an EMBL/GenBank/DDBJ whole genome shotgun (WGS) entry which is preliminary data.</text>
</comment>
<accession>A0A941E4N8</accession>
<dbReference type="AlphaFoldDB" id="A0A941E4N8"/>
<dbReference type="Gene3D" id="1.10.620.20">
    <property type="entry name" value="Ribonucleotide Reductase, subunit A"/>
    <property type="match status" value="1"/>
</dbReference>
<gene>
    <name evidence="4" type="ORF">KDK95_01995</name>
</gene>
<evidence type="ECO:0000313" key="4">
    <source>
        <dbReference type="EMBL" id="MBR7825061.1"/>
    </source>
</evidence>
<dbReference type="SUPFAM" id="SSF47240">
    <property type="entry name" value="Ferritin-like"/>
    <property type="match status" value="1"/>
</dbReference>
<dbReference type="PANTHER" id="PTHR30388:SF4">
    <property type="entry name" value="MOLYBDENUM COFACTOR INSERTION CHAPERONE PAOD"/>
    <property type="match status" value="1"/>
</dbReference>
<dbReference type="GO" id="GO:0016491">
    <property type="term" value="F:oxidoreductase activity"/>
    <property type="evidence" value="ECO:0007669"/>
    <property type="project" value="InterPro"/>
</dbReference>
<organism evidence="4 5">
    <name type="scientific">Actinospica acidithermotolerans</name>
    <dbReference type="NCBI Taxonomy" id="2828514"/>
    <lineage>
        <taxon>Bacteria</taxon>
        <taxon>Bacillati</taxon>
        <taxon>Actinomycetota</taxon>
        <taxon>Actinomycetes</taxon>
        <taxon>Catenulisporales</taxon>
        <taxon>Actinospicaceae</taxon>
        <taxon>Actinospica</taxon>
    </lineage>
</organism>
<dbReference type="Pfam" id="PF13478">
    <property type="entry name" value="XdhC_C"/>
    <property type="match status" value="1"/>
</dbReference>
<dbReference type="PANTHER" id="PTHR30388">
    <property type="entry name" value="ALDEHYDE OXIDOREDUCTASE MOLYBDENUM COFACTOR ASSEMBLY PROTEIN"/>
    <property type="match status" value="1"/>
</dbReference>
<evidence type="ECO:0000256" key="1">
    <source>
        <dbReference type="SAM" id="MobiDB-lite"/>
    </source>
</evidence>
<proteinExistence type="predicted"/>
<dbReference type="InterPro" id="IPR052698">
    <property type="entry name" value="MoCofactor_Util/Proc"/>
</dbReference>
<dbReference type="InterPro" id="IPR027051">
    <property type="entry name" value="XdhC_Rossmann_dom"/>
</dbReference>
<dbReference type="Pfam" id="PF02625">
    <property type="entry name" value="XdhC_CoxI"/>
    <property type="match status" value="1"/>
</dbReference>
<sequence length="332" mass="34548">MIPGSALDRRMEELYTGRIPFVRATVVRGRRPTSARPGDTAIVLPDGRIEGFVGGVCAESTVRLQALRSLRTGEPLLLRISPDPPDTGVGIGAQSAEDGTLTVANPCLSGGELEIFLEPLLPPTRIVVVGQAPIAAALVALGPVLEYDVRTIDPEELSETALSDTAAVIVASHGRGEEDALTLAVHLGIPYVALVSSRKRGATVLAGLELSDEERVRIHDPAGLWIGAESPGEIAVSILAELIAVRHGVPVGNAADAPADSSATADTPAESPAASQATAEPPTAVDPVCGMTVAVVPETLHSDVNGERHWFCRPGCREAYEGDPARYASVHA</sequence>
<name>A0A941E4N8_9ACTN</name>
<reference evidence="4" key="1">
    <citation type="submission" date="2021-04" db="EMBL/GenBank/DDBJ databases">
        <title>Genome based classification of Actinospica acidithermotolerans sp. nov., an actinobacterium isolated from an Indonesian hot spring.</title>
        <authorList>
            <person name="Kusuma A.B."/>
            <person name="Putra K.E."/>
            <person name="Nafisah S."/>
            <person name="Loh J."/>
            <person name="Nouioui I."/>
            <person name="Goodfellow M."/>
        </authorList>
    </citation>
    <scope>NUCLEOTIDE SEQUENCE</scope>
    <source>
        <strain evidence="4">MGRD01-02</strain>
    </source>
</reference>
<keyword evidence="5" id="KW-1185">Reference proteome</keyword>
<protein>
    <submittedName>
        <fullName evidence="4">XdhC family protein</fullName>
    </submittedName>
</protein>
<dbReference type="InterPro" id="IPR003777">
    <property type="entry name" value="XdhC_CoxI"/>
</dbReference>
<dbReference type="InterPro" id="IPR012348">
    <property type="entry name" value="RNR-like"/>
</dbReference>
<feature type="compositionally biased region" description="Low complexity" evidence="1">
    <location>
        <begin position="256"/>
        <end position="275"/>
    </location>
</feature>
<feature type="domain" description="XdhC Rossmann" evidence="3">
    <location>
        <begin position="126"/>
        <end position="242"/>
    </location>
</feature>
<evidence type="ECO:0000259" key="3">
    <source>
        <dbReference type="Pfam" id="PF13478"/>
    </source>
</evidence>
<feature type="domain" description="XdhC- CoxI" evidence="2">
    <location>
        <begin position="19"/>
        <end position="80"/>
    </location>
</feature>
<evidence type="ECO:0000313" key="5">
    <source>
        <dbReference type="Proteomes" id="UP000676325"/>
    </source>
</evidence>
<dbReference type="EMBL" id="JAGSOH010000003">
    <property type="protein sequence ID" value="MBR7825061.1"/>
    <property type="molecule type" value="Genomic_DNA"/>
</dbReference>
<dbReference type="InterPro" id="IPR009078">
    <property type="entry name" value="Ferritin-like_SF"/>
</dbReference>
<dbReference type="Gene3D" id="3.40.50.720">
    <property type="entry name" value="NAD(P)-binding Rossmann-like Domain"/>
    <property type="match status" value="1"/>
</dbReference>
<dbReference type="RefSeq" id="WP_212516221.1">
    <property type="nucleotide sequence ID" value="NZ_JAGSOH010000003.1"/>
</dbReference>
<evidence type="ECO:0000259" key="2">
    <source>
        <dbReference type="Pfam" id="PF02625"/>
    </source>
</evidence>
<feature type="region of interest" description="Disordered" evidence="1">
    <location>
        <begin position="256"/>
        <end position="284"/>
    </location>
</feature>
<dbReference type="Proteomes" id="UP000676325">
    <property type="component" value="Unassembled WGS sequence"/>
</dbReference>